<feature type="region of interest" description="Disordered" evidence="1">
    <location>
        <begin position="1"/>
        <end position="22"/>
    </location>
</feature>
<accession>A0ABN7NFA7</accession>
<evidence type="ECO:0000313" key="3">
    <source>
        <dbReference type="Proteomes" id="UP001153148"/>
    </source>
</evidence>
<evidence type="ECO:0000256" key="1">
    <source>
        <dbReference type="SAM" id="MobiDB-lite"/>
    </source>
</evidence>
<name>A0ABN7NFA7_TIMPD</name>
<dbReference type="PANTHER" id="PTHR31827">
    <property type="entry name" value="EMB|CAB89363.1"/>
    <property type="match status" value="1"/>
</dbReference>
<protein>
    <submittedName>
        <fullName evidence="2">Uncharacterized protein</fullName>
    </submittedName>
</protein>
<organism evidence="2 3">
    <name type="scientific">Timema podura</name>
    <name type="common">Walking stick</name>
    <dbReference type="NCBI Taxonomy" id="61482"/>
    <lineage>
        <taxon>Eukaryota</taxon>
        <taxon>Metazoa</taxon>
        <taxon>Ecdysozoa</taxon>
        <taxon>Arthropoda</taxon>
        <taxon>Hexapoda</taxon>
        <taxon>Insecta</taxon>
        <taxon>Pterygota</taxon>
        <taxon>Neoptera</taxon>
        <taxon>Polyneoptera</taxon>
        <taxon>Phasmatodea</taxon>
        <taxon>Timematodea</taxon>
        <taxon>Timematoidea</taxon>
        <taxon>Timematidae</taxon>
        <taxon>Timema</taxon>
    </lineage>
</organism>
<comment type="caution">
    <text evidence="2">The sequence shown here is derived from an EMBL/GenBank/DDBJ whole genome shotgun (WGS) entry which is preliminary data.</text>
</comment>
<evidence type="ECO:0000313" key="2">
    <source>
        <dbReference type="EMBL" id="CAG2053484.1"/>
    </source>
</evidence>
<gene>
    <name evidence="2" type="ORF">TPAB3V08_LOCUS537</name>
</gene>
<dbReference type="Proteomes" id="UP001153148">
    <property type="component" value="Unassembled WGS sequence"/>
</dbReference>
<proteinExistence type="predicted"/>
<sequence length="522" mass="59369">MEGEKLSIKIEPEEDLENHPHQRVALEDETEDYLPIKPEVILEEGLQSYQTPEFEFVSIPINLPSIKVELDTYPNKSRYIQMTSSNNDFSEEEKKGNSLDYKCTKLRSTCLVDDCLKQEMKGGYCKLHGGIKPKCKEEACSECPVKDGYCVKHGGIVDRSTCKEDTCSKWAVKGGYCVKHGGIVVRYTCKEDACPKWAVKGGYCREHSGIVVRYTCKEDACSKRAVKEGYCVKHGKTVFKSACKEDACPNWAVKGVHPTEIRTSISPSLAVELNTTSALANYATDFTKTYKKNGIFKQIQIKLNNIQVRSFNNDCSKQKKKKEYSINNKGTQLRSTCKEGVCPNLALKEVRAALFETVFNLNYFYSSNTKGVMKRRHLSKAQVQFFDDQNTFSLRCREKSLKHFFENSGNGRLIKHTVAAVCYSHLVFDYVEQGTPFQQTKNQPQFFPDHKAGVVDLYHHLSPSSAVELNTTSALANYATEYWASPEVLRLHQLPPSCVQEYHLCSLWRIVEKLNIEKYQML</sequence>
<dbReference type="PANTHER" id="PTHR31827:SF1">
    <property type="entry name" value="EMB|CAB89363.1"/>
    <property type="match status" value="1"/>
</dbReference>
<reference evidence="2" key="1">
    <citation type="submission" date="2021-03" db="EMBL/GenBank/DDBJ databases">
        <authorList>
            <person name="Tran Van P."/>
        </authorList>
    </citation>
    <scope>NUCLEOTIDE SEQUENCE</scope>
</reference>
<keyword evidence="3" id="KW-1185">Reference proteome</keyword>
<dbReference type="EMBL" id="CAJPIN010000421">
    <property type="protein sequence ID" value="CAG2053484.1"/>
    <property type="molecule type" value="Genomic_DNA"/>
</dbReference>